<evidence type="ECO:0000256" key="1">
    <source>
        <dbReference type="ARBA" id="ARBA00001946"/>
    </source>
</evidence>
<dbReference type="GO" id="GO:0016787">
    <property type="term" value="F:hydrolase activity"/>
    <property type="evidence" value="ECO:0007669"/>
    <property type="project" value="UniProtKB-KW"/>
</dbReference>
<evidence type="ECO:0000313" key="10">
    <source>
        <dbReference type="EMBL" id="MBK1815560.1"/>
    </source>
</evidence>
<dbReference type="InterPro" id="IPR029060">
    <property type="entry name" value="PIN-like_dom_sf"/>
</dbReference>
<feature type="binding site" evidence="8">
    <location>
        <position position="87"/>
    </location>
    <ligand>
        <name>Mg(2+)</name>
        <dbReference type="ChEBI" id="CHEBI:18420"/>
    </ligand>
</feature>
<dbReference type="Gene3D" id="3.40.50.1010">
    <property type="entry name" value="5'-nuclease"/>
    <property type="match status" value="1"/>
</dbReference>
<evidence type="ECO:0000256" key="3">
    <source>
        <dbReference type="ARBA" id="ARBA00022722"/>
    </source>
</evidence>
<evidence type="ECO:0000259" key="9">
    <source>
        <dbReference type="Pfam" id="PF01850"/>
    </source>
</evidence>
<dbReference type="GO" id="GO:0090729">
    <property type="term" value="F:toxin activity"/>
    <property type="evidence" value="ECO:0007669"/>
    <property type="project" value="UniProtKB-KW"/>
</dbReference>
<keyword evidence="4 8" id="KW-0479">Metal-binding</keyword>
<proteinExistence type="inferred from homology"/>
<keyword evidence="11" id="KW-1185">Reference proteome</keyword>
<evidence type="ECO:0000256" key="4">
    <source>
        <dbReference type="ARBA" id="ARBA00022723"/>
    </source>
</evidence>
<accession>A0A934R5D5</accession>
<dbReference type="GO" id="GO:0000287">
    <property type="term" value="F:magnesium ion binding"/>
    <property type="evidence" value="ECO:0007669"/>
    <property type="project" value="UniProtKB-UniRule"/>
</dbReference>
<keyword evidence="6 8" id="KW-0460">Magnesium</keyword>
<evidence type="ECO:0000256" key="8">
    <source>
        <dbReference type="HAMAP-Rule" id="MF_00265"/>
    </source>
</evidence>
<dbReference type="InterPro" id="IPR002716">
    <property type="entry name" value="PIN_dom"/>
</dbReference>
<comment type="similarity">
    <text evidence="7 8">Belongs to the PINc/VapC protein family.</text>
</comment>
<dbReference type="EMBL" id="JAENIK010000009">
    <property type="protein sequence ID" value="MBK1815560.1"/>
    <property type="molecule type" value="Genomic_DNA"/>
</dbReference>
<organism evidence="10 11">
    <name type="scientific">Luteolibacter yonseiensis</name>
    <dbReference type="NCBI Taxonomy" id="1144680"/>
    <lineage>
        <taxon>Bacteria</taxon>
        <taxon>Pseudomonadati</taxon>
        <taxon>Verrucomicrobiota</taxon>
        <taxon>Verrucomicrobiia</taxon>
        <taxon>Verrucomicrobiales</taxon>
        <taxon>Verrucomicrobiaceae</taxon>
        <taxon>Luteolibacter</taxon>
    </lineage>
</organism>
<name>A0A934R5D5_9BACT</name>
<dbReference type="AlphaFoldDB" id="A0A934R5D5"/>
<evidence type="ECO:0000256" key="7">
    <source>
        <dbReference type="ARBA" id="ARBA00038093"/>
    </source>
</evidence>
<keyword evidence="3 8" id="KW-0540">Nuclease</keyword>
<dbReference type="InterPro" id="IPR050556">
    <property type="entry name" value="Type_II_TA_system_RNase"/>
</dbReference>
<keyword evidence="8" id="KW-0800">Toxin</keyword>
<comment type="function">
    <text evidence="8">Toxic component of a toxin-antitoxin (TA) system. An RNase.</text>
</comment>
<protein>
    <recommendedName>
        <fullName evidence="8">Ribonuclease VapC</fullName>
        <shortName evidence="8">RNase VapC</shortName>
        <ecNumber evidence="8">3.1.-.-</ecNumber>
    </recommendedName>
    <alternativeName>
        <fullName evidence="8">Toxin VapC</fullName>
    </alternativeName>
</protein>
<dbReference type="PANTHER" id="PTHR33653">
    <property type="entry name" value="RIBONUCLEASE VAPC2"/>
    <property type="match status" value="1"/>
</dbReference>
<comment type="caution">
    <text evidence="8">Lacks conserved residue(s) required for the propagation of feature annotation.</text>
</comment>
<feature type="domain" description="PIN" evidence="9">
    <location>
        <begin position="18"/>
        <end position="113"/>
    </location>
</feature>
<dbReference type="SUPFAM" id="SSF88723">
    <property type="entry name" value="PIN domain-like"/>
    <property type="match status" value="1"/>
</dbReference>
<evidence type="ECO:0000313" key="11">
    <source>
        <dbReference type="Proteomes" id="UP000600139"/>
    </source>
</evidence>
<dbReference type="PANTHER" id="PTHR33653:SF1">
    <property type="entry name" value="RIBONUCLEASE VAPC2"/>
    <property type="match status" value="1"/>
</dbReference>
<evidence type="ECO:0000256" key="2">
    <source>
        <dbReference type="ARBA" id="ARBA00022649"/>
    </source>
</evidence>
<dbReference type="EC" id="3.1.-.-" evidence="8"/>
<dbReference type="Proteomes" id="UP000600139">
    <property type="component" value="Unassembled WGS sequence"/>
</dbReference>
<reference evidence="10" key="1">
    <citation type="submission" date="2021-01" db="EMBL/GenBank/DDBJ databases">
        <title>Modified the classification status of verrucomicrobia.</title>
        <authorList>
            <person name="Feng X."/>
        </authorList>
    </citation>
    <scope>NUCLEOTIDE SEQUENCE</scope>
    <source>
        <strain evidence="10">JCM 18052</strain>
    </source>
</reference>
<dbReference type="InterPro" id="IPR022907">
    <property type="entry name" value="VapC_family"/>
</dbReference>
<comment type="caution">
    <text evidence="10">The sequence shown here is derived from an EMBL/GenBank/DDBJ whole genome shotgun (WGS) entry which is preliminary data.</text>
</comment>
<comment type="cofactor">
    <cofactor evidence="1 8">
        <name>Mg(2+)</name>
        <dbReference type="ChEBI" id="CHEBI:18420"/>
    </cofactor>
</comment>
<keyword evidence="2 8" id="KW-1277">Toxin-antitoxin system</keyword>
<evidence type="ECO:0000256" key="5">
    <source>
        <dbReference type="ARBA" id="ARBA00022801"/>
    </source>
</evidence>
<keyword evidence="5 8" id="KW-0378">Hydrolase</keyword>
<dbReference type="GO" id="GO:0004540">
    <property type="term" value="F:RNA nuclease activity"/>
    <property type="evidence" value="ECO:0007669"/>
    <property type="project" value="InterPro"/>
</dbReference>
<sequence length="119" mass="12938">MIIAHFRGKLDLFQLIGPGEPLFMPLVALGELLKGALKSANPPKHQAKIQSLLKVVAVLNPDSATAEHYAQASVALEAKGQPIPENDLWIAAVALELDMPLATRDAHFDRIDGLKVIKW</sequence>
<dbReference type="HAMAP" id="MF_00265">
    <property type="entry name" value="VapC_Nob1"/>
    <property type="match status" value="1"/>
</dbReference>
<gene>
    <name evidence="8" type="primary">vapC</name>
    <name evidence="10" type="ORF">JIN84_08035</name>
</gene>
<evidence type="ECO:0000256" key="6">
    <source>
        <dbReference type="ARBA" id="ARBA00022842"/>
    </source>
</evidence>
<dbReference type="Pfam" id="PF01850">
    <property type="entry name" value="PIN"/>
    <property type="match status" value="1"/>
</dbReference>